<name>A0AB39CCN7_9VIRU</name>
<proteinExistence type="predicted"/>
<dbReference type="EMBL" id="PQ015378">
    <property type="protein sequence ID" value="XDJ14693.1"/>
    <property type="molecule type" value="Genomic_DNA"/>
</dbReference>
<protein>
    <submittedName>
        <fullName evidence="1">Uncharacterized protein</fullName>
    </submittedName>
</protein>
<evidence type="ECO:0000313" key="1">
    <source>
        <dbReference type="EMBL" id="XDJ14693.1"/>
    </source>
</evidence>
<organism evidence="1">
    <name type="scientific">Pseudomonas phage RVTF4</name>
    <dbReference type="NCBI Taxonomy" id="3236931"/>
    <lineage>
        <taxon>Viruses</taxon>
    </lineage>
</organism>
<sequence>MLQFYRRVTVECETPTDNNVSGVVAVHQQWLYQGKPIGLGLGGSRHIMTAKDVRIEHIIEAPEDPQQDRSCLVFKSADGRKIDSVSFHQSWIQMQQMRRYYSQSFPVTDTFELPEDASIIELLTIEVQNDEKGSVTIYLKDYLERQRAQEQSGTPAE</sequence>
<accession>A0AB39CCN7</accession>
<reference evidence="1" key="1">
    <citation type="submission" date="2024-07" db="EMBL/GenBank/DDBJ databases">
        <authorList>
            <person name="Bringhurst R.M."/>
            <person name="Homer T.E."/>
        </authorList>
    </citation>
    <scope>NUCLEOTIDE SEQUENCE</scope>
</reference>